<gene>
    <name evidence="1" type="ORF">FB458_3579</name>
</gene>
<comment type="caution">
    <text evidence="1">The sequence shown here is derived from an EMBL/GenBank/DDBJ whole genome shotgun (WGS) entry which is preliminary data.</text>
</comment>
<proteinExistence type="predicted"/>
<sequence>MRATSTVPAFRAMADLPSAQRRRTAWSAYEADAAEAFSVYFGGWASRAAVQAAADAAPDLLDGLEEREARALSAARAAELVLRDAGLLEAGPDDDLDVVLLVGVGASNGWVAPLHGRPTLFLALELLPPTPYDVVLAVHEAVHLAVERRRPDAPWPDGLVQAVVDEGLATVLSRRLVPGLAESAYLWFDDDHGEWVRACEVAAAGLRLRALTALTDDASADDLFLMGRGGAAPERGGYWLADRVMTQVLSTHGLDDVIGWTHSDATAIVSRALEGPPRVAPT</sequence>
<organism evidence="1 2">
    <name type="scientific">Lapillicoccus jejuensis</name>
    <dbReference type="NCBI Taxonomy" id="402171"/>
    <lineage>
        <taxon>Bacteria</taxon>
        <taxon>Bacillati</taxon>
        <taxon>Actinomycetota</taxon>
        <taxon>Actinomycetes</taxon>
        <taxon>Micrococcales</taxon>
        <taxon>Intrasporangiaceae</taxon>
        <taxon>Lapillicoccus</taxon>
    </lineage>
</organism>
<dbReference type="AlphaFoldDB" id="A0A542E591"/>
<dbReference type="OrthoDB" id="4864333at2"/>
<accession>A0A542E591</accession>
<reference evidence="1 2" key="1">
    <citation type="submission" date="2019-06" db="EMBL/GenBank/DDBJ databases">
        <title>Sequencing the genomes of 1000 actinobacteria strains.</title>
        <authorList>
            <person name="Klenk H.-P."/>
        </authorList>
    </citation>
    <scope>NUCLEOTIDE SEQUENCE [LARGE SCALE GENOMIC DNA]</scope>
    <source>
        <strain evidence="1 2">DSM 18607</strain>
    </source>
</reference>
<name>A0A542E591_9MICO</name>
<keyword evidence="2" id="KW-1185">Reference proteome</keyword>
<dbReference type="EMBL" id="VFMN01000001">
    <property type="protein sequence ID" value="TQJ10456.1"/>
    <property type="molecule type" value="Genomic_DNA"/>
</dbReference>
<evidence type="ECO:0000313" key="2">
    <source>
        <dbReference type="Proteomes" id="UP000317893"/>
    </source>
</evidence>
<dbReference type="Proteomes" id="UP000317893">
    <property type="component" value="Unassembled WGS sequence"/>
</dbReference>
<dbReference type="RefSeq" id="WP_141849675.1">
    <property type="nucleotide sequence ID" value="NZ_BAAAPR010000012.1"/>
</dbReference>
<evidence type="ECO:0000313" key="1">
    <source>
        <dbReference type="EMBL" id="TQJ10456.1"/>
    </source>
</evidence>
<protein>
    <recommendedName>
        <fullName evidence="3">DUF2268 domain-containing protein</fullName>
    </recommendedName>
</protein>
<evidence type="ECO:0008006" key="3">
    <source>
        <dbReference type="Google" id="ProtNLM"/>
    </source>
</evidence>